<reference evidence="1" key="1">
    <citation type="submission" date="2016-01" db="EMBL/GenBank/DDBJ databases">
        <authorList>
            <person name="Peeters C."/>
        </authorList>
    </citation>
    <scope>NUCLEOTIDE SEQUENCE</scope>
    <source>
        <strain evidence="1">LMG 29320</strain>
    </source>
</reference>
<proteinExistence type="predicted"/>
<name>A0A158CG19_9BURK</name>
<dbReference type="AlphaFoldDB" id="A0A158CG19"/>
<keyword evidence="2" id="KW-1185">Reference proteome</keyword>
<dbReference type="EMBL" id="FCNX02000010">
    <property type="protein sequence ID" value="SAK81211.1"/>
    <property type="molecule type" value="Genomic_DNA"/>
</dbReference>
<organism evidence="1 2">
    <name type="scientific">Caballeronia fortuita</name>
    <dbReference type="NCBI Taxonomy" id="1777138"/>
    <lineage>
        <taxon>Bacteria</taxon>
        <taxon>Pseudomonadati</taxon>
        <taxon>Pseudomonadota</taxon>
        <taxon>Betaproteobacteria</taxon>
        <taxon>Burkholderiales</taxon>
        <taxon>Burkholderiaceae</taxon>
        <taxon>Caballeronia</taxon>
    </lineage>
</organism>
<gene>
    <name evidence="1" type="ORF">AWB77_04048</name>
</gene>
<dbReference type="Proteomes" id="UP000054903">
    <property type="component" value="Unassembled WGS sequence"/>
</dbReference>
<protein>
    <submittedName>
        <fullName evidence="1">Uncharacterized protein</fullName>
    </submittedName>
</protein>
<evidence type="ECO:0000313" key="1">
    <source>
        <dbReference type="EMBL" id="SAK81211.1"/>
    </source>
</evidence>
<accession>A0A158CG19</accession>
<comment type="caution">
    <text evidence="1">The sequence shown here is derived from an EMBL/GenBank/DDBJ whole genome shotgun (WGS) entry which is preliminary data.</text>
</comment>
<sequence length="113" mass="12829">MPVLRRALAAKVTRAERLADLHAIRDDLQLKHLLAMLAAELGYADWDACKADIDTQPGAAIDRYRLDAGAFNDFEKNWFANESDAREWQRAHGGYIVRYGEQAVAILKRETTR</sequence>
<evidence type="ECO:0000313" key="2">
    <source>
        <dbReference type="Proteomes" id="UP000054903"/>
    </source>
</evidence>